<dbReference type="HOGENOM" id="CLU_2251815_0_0_1"/>
<sequence>MQLWKVGPVRKQLCKDRYTLPPVVVQRGYFSALSEDTEGWKMDRQALLLWMGQLSSARCTHHLLSGTDRLSGAEHTLGEPGGGSAESSLRSYASNACDMEIQTT</sequence>
<feature type="region of interest" description="Disordered" evidence="1">
    <location>
        <begin position="71"/>
        <end position="91"/>
    </location>
</feature>
<keyword evidence="3" id="KW-1185">Reference proteome</keyword>
<dbReference type="InParanoid" id="A0A084QWD8"/>
<proteinExistence type="predicted"/>
<dbReference type="Proteomes" id="UP000028524">
    <property type="component" value="Unassembled WGS sequence"/>
</dbReference>
<evidence type="ECO:0000256" key="1">
    <source>
        <dbReference type="SAM" id="MobiDB-lite"/>
    </source>
</evidence>
<evidence type="ECO:0000313" key="3">
    <source>
        <dbReference type="Proteomes" id="UP000028524"/>
    </source>
</evidence>
<gene>
    <name evidence="2" type="ORF">S40285_09910</name>
</gene>
<reference evidence="2 3" key="1">
    <citation type="journal article" date="2014" name="BMC Genomics">
        <title>Comparative genome sequencing reveals chemotype-specific gene clusters in the toxigenic black mold Stachybotrys.</title>
        <authorList>
            <person name="Semeiks J."/>
            <person name="Borek D."/>
            <person name="Otwinowski Z."/>
            <person name="Grishin N.V."/>
        </authorList>
    </citation>
    <scope>NUCLEOTIDE SEQUENCE [LARGE SCALE GENOMIC DNA]</scope>
    <source>
        <strain evidence="2 3">IBT 40285</strain>
    </source>
</reference>
<accession>A0A084QWD8</accession>
<dbReference type="AlphaFoldDB" id="A0A084QWD8"/>
<evidence type="ECO:0000313" key="2">
    <source>
        <dbReference type="EMBL" id="KFA68273.1"/>
    </source>
</evidence>
<name>A0A084QWD8_STAC4</name>
<organism evidence="2 3">
    <name type="scientific">Stachybotrys chlorohalonatus (strain IBT 40285)</name>
    <dbReference type="NCBI Taxonomy" id="1283841"/>
    <lineage>
        <taxon>Eukaryota</taxon>
        <taxon>Fungi</taxon>
        <taxon>Dikarya</taxon>
        <taxon>Ascomycota</taxon>
        <taxon>Pezizomycotina</taxon>
        <taxon>Sordariomycetes</taxon>
        <taxon>Hypocreomycetidae</taxon>
        <taxon>Hypocreales</taxon>
        <taxon>Stachybotryaceae</taxon>
        <taxon>Stachybotrys</taxon>
    </lineage>
</organism>
<protein>
    <submittedName>
        <fullName evidence="2">Uncharacterized protein</fullName>
    </submittedName>
</protein>
<dbReference type="EMBL" id="KL659949">
    <property type="protein sequence ID" value="KFA68273.1"/>
    <property type="molecule type" value="Genomic_DNA"/>
</dbReference>